<dbReference type="PANTHER" id="PTHR28511">
    <property type="entry name" value="ENDONUCLEASE V"/>
    <property type="match status" value="1"/>
</dbReference>
<name>A0ABN9GAR5_9NEOB</name>
<evidence type="ECO:0000256" key="3">
    <source>
        <dbReference type="ARBA" id="ARBA00022722"/>
    </source>
</evidence>
<evidence type="ECO:0000256" key="5">
    <source>
        <dbReference type="ARBA" id="ARBA00022801"/>
    </source>
</evidence>
<evidence type="ECO:0000256" key="4">
    <source>
        <dbReference type="ARBA" id="ARBA00022759"/>
    </source>
</evidence>
<keyword evidence="5" id="KW-0378">Hydrolase</keyword>
<proteinExistence type="predicted"/>
<dbReference type="Pfam" id="PF04493">
    <property type="entry name" value="Endonuclease_5"/>
    <property type="match status" value="1"/>
</dbReference>
<protein>
    <recommendedName>
        <fullName evidence="8">Endonuclease V</fullName>
    </recommendedName>
</protein>
<keyword evidence="3" id="KW-0540">Nuclease</keyword>
<evidence type="ECO:0000256" key="2">
    <source>
        <dbReference type="ARBA" id="ARBA00022490"/>
    </source>
</evidence>
<accession>A0ABN9GAR5</accession>
<evidence type="ECO:0008006" key="8">
    <source>
        <dbReference type="Google" id="ProtNLM"/>
    </source>
</evidence>
<evidence type="ECO:0000313" key="6">
    <source>
        <dbReference type="EMBL" id="CAI9605332.1"/>
    </source>
</evidence>
<comment type="caution">
    <text evidence="6">The sequence shown here is derived from an EMBL/GenBank/DDBJ whole genome shotgun (WGS) entry which is preliminary data.</text>
</comment>
<sequence>MFLCPGFGVACHLGILTDLPTIGVAKNLLQVDGLENNEAHKEQAKQLDDGGEYFHLKGSSGQILGAALKSCKKSSKPIYVSVGHKIGLDTAMNVVRSCCKYRVPEPIRQADIRSREFCVKITNKGKAETMEPQDSLS</sequence>
<keyword evidence="7" id="KW-1185">Reference proteome</keyword>
<dbReference type="InterPro" id="IPR007581">
    <property type="entry name" value="Endonuclease-V"/>
</dbReference>
<keyword evidence="2" id="KW-0963">Cytoplasm</keyword>
<dbReference type="PANTHER" id="PTHR28511:SF1">
    <property type="entry name" value="ENDONUCLEASE V"/>
    <property type="match status" value="1"/>
</dbReference>
<dbReference type="Proteomes" id="UP001162483">
    <property type="component" value="Unassembled WGS sequence"/>
</dbReference>
<organism evidence="6 7">
    <name type="scientific">Staurois parvus</name>
    <dbReference type="NCBI Taxonomy" id="386267"/>
    <lineage>
        <taxon>Eukaryota</taxon>
        <taxon>Metazoa</taxon>
        <taxon>Chordata</taxon>
        <taxon>Craniata</taxon>
        <taxon>Vertebrata</taxon>
        <taxon>Euteleostomi</taxon>
        <taxon>Amphibia</taxon>
        <taxon>Batrachia</taxon>
        <taxon>Anura</taxon>
        <taxon>Neobatrachia</taxon>
        <taxon>Ranoidea</taxon>
        <taxon>Ranidae</taxon>
        <taxon>Staurois</taxon>
    </lineage>
</organism>
<dbReference type="Gene3D" id="3.30.2170.10">
    <property type="entry name" value="archaeoglobus fulgidus dsm 4304 superfamily"/>
    <property type="match status" value="1"/>
</dbReference>
<evidence type="ECO:0000256" key="1">
    <source>
        <dbReference type="ARBA" id="ARBA00004496"/>
    </source>
</evidence>
<reference evidence="6" key="1">
    <citation type="submission" date="2023-05" db="EMBL/GenBank/DDBJ databases">
        <authorList>
            <person name="Stuckert A."/>
        </authorList>
    </citation>
    <scope>NUCLEOTIDE SEQUENCE</scope>
</reference>
<evidence type="ECO:0000313" key="7">
    <source>
        <dbReference type="Proteomes" id="UP001162483"/>
    </source>
</evidence>
<keyword evidence="4" id="KW-0255">Endonuclease</keyword>
<dbReference type="EMBL" id="CATNWA010018105">
    <property type="protein sequence ID" value="CAI9605332.1"/>
    <property type="molecule type" value="Genomic_DNA"/>
</dbReference>
<gene>
    <name evidence="6" type="ORF">SPARVUS_LOCUS13584114</name>
</gene>
<comment type="subcellular location">
    <subcellularLocation>
        <location evidence="1">Cytoplasm</location>
    </subcellularLocation>
</comment>